<keyword evidence="4 8" id="KW-0540">Nuclease</keyword>
<evidence type="ECO:0000256" key="8">
    <source>
        <dbReference type="HAMAP-Rule" id="MF_01895"/>
    </source>
</evidence>
<dbReference type="SMART" id="SM00955">
    <property type="entry name" value="RNB"/>
    <property type="match status" value="1"/>
</dbReference>
<dbReference type="EMBL" id="QIBX01000002">
    <property type="protein sequence ID" value="RNL41440.1"/>
    <property type="molecule type" value="Genomic_DNA"/>
</dbReference>
<gene>
    <name evidence="8" type="primary">rnr</name>
    <name evidence="10" type="ORF">DMP06_02320</name>
</gene>
<keyword evidence="11" id="KW-1185">Reference proteome</keyword>
<keyword evidence="6 8" id="KW-0269">Exonuclease</keyword>
<dbReference type="SMART" id="SM00316">
    <property type="entry name" value="S1"/>
    <property type="match status" value="1"/>
</dbReference>
<dbReference type="InterPro" id="IPR012340">
    <property type="entry name" value="NA-bd_OB-fold"/>
</dbReference>
<evidence type="ECO:0000259" key="9">
    <source>
        <dbReference type="PROSITE" id="PS50126"/>
    </source>
</evidence>
<dbReference type="InterPro" id="IPR011805">
    <property type="entry name" value="RNase_R"/>
</dbReference>
<evidence type="ECO:0000256" key="4">
    <source>
        <dbReference type="ARBA" id="ARBA00022722"/>
    </source>
</evidence>
<dbReference type="CDD" id="cd04471">
    <property type="entry name" value="S1_RNase_R"/>
    <property type="match status" value="1"/>
</dbReference>
<proteinExistence type="inferred from homology"/>
<dbReference type="GO" id="GO:0005829">
    <property type="term" value="C:cytosol"/>
    <property type="evidence" value="ECO:0007669"/>
    <property type="project" value="TreeGrafter"/>
</dbReference>
<dbReference type="InterPro" id="IPR003029">
    <property type="entry name" value="S1_domain"/>
</dbReference>
<dbReference type="InterPro" id="IPR013223">
    <property type="entry name" value="RNase_B_OB_dom"/>
</dbReference>
<dbReference type="RefSeq" id="WP_123208138.1">
    <property type="nucleotide sequence ID" value="NZ_JBHTHO010000031.1"/>
</dbReference>
<dbReference type="HAMAP" id="MF_01895">
    <property type="entry name" value="RNase_R"/>
    <property type="match status" value="1"/>
</dbReference>
<organism evidence="10 11">
    <name type="scientific">Slackia equolifaciens</name>
    <dbReference type="NCBI Taxonomy" id="498718"/>
    <lineage>
        <taxon>Bacteria</taxon>
        <taxon>Bacillati</taxon>
        <taxon>Actinomycetota</taxon>
        <taxon>Coriobacteriia</taxon>
        <taxon>Eggerthellales</taxon>
        <taxon>Eggerthellaceae</taxon>
        <taxon>Slackia</taxon>
    </lineage>
</organism>
<dbReference type="PANTHER" id="PTHR23355">
    <property type="entry name" value="RIBONUCLEASE"/>
    <property type="match status" value="1"/>
</dbReference>
<dbReference type="SUPFAM" id="SSF50249">
    <property type="entry name" value="Nucleic acid-binding proteins"/>
    <property type="match status" value="3"/>
</dbReference>
<dbReference type="InterPro" id="IPR050180">
    <property type="entry name" value="RNR_Ribonuclease"/>
</dbReference>
<comment type="catalytic activity">
    <reaction evidence="1 8">
        <text>Exonucleolytic cleavage in the 3'- to 5'-direction to yield nucleoside 5'-phosphates.</text>
        <dbReference type="EC" id="3.1.13.1"/>
    </reaction>
</comment>
<sequence>MPHSRTRKSKARRTPKAHPRGVLELTGAGYGFVQTSEGEFFIPASKTADAFDGDLVEVSHLPHGHEGGRAFAVSGGRPPARVVRVLARAHETVVGRYEVAEPFGVVVPEDPRIKHDIFTLRRDAPHVQDGDIVRVRMTVYPSRREPAQGVVEEVLGHSGDSGVDVELVIARHKLETRFPDAALEEVSDARVDAQGALVSGRYRDYSDRVVFTVDPDDAKDFDDALSLDCVILPGAALAGSTTTHASSDDAASACGAQESLAGEDPKRRRCSAEATEHNGFGRVFAGSLADGAKLVARGDALWRLGVHIADVSHYVPWGASVDLNARRRATSVYLVDRVLPMLPEKLSNDVCSLKPHEERRAVSVDLFLDAQGRVVDMDASPSVIRSRARLAYGWVQHALEAQREGEHDAALACIKEAAGPASEAVLERLVHLDEIAHKLHAARIARGGMDFESEEAKVRLDAQGRPVSVDVRVKTDATSLVEEAMIAANEAVARYLRDAKVSSIYRVHDAPSSTDLVDLKPILQEFGYDKRVSMTRFCSGDPFAIQEVLAAAQGRREEYLVSSLIVRAMRRAVYRDAYGPHFGLASEAYTHFTSPIRRYPDLMVHRMLKCALFGRSEETSAIEAAMNQIAQHSSEAERTAEAAARESQELKLYELLEQHVGEEADGIVSGVVSAGFFVRLADTTEGFVALRAAGEYWMLDAQRRTLTGSDSGGVIRLGMRVRVRIKDVRPLERRADFILVSAGRGIGLKLKR</sequence>
<evidence type="ECO:0000256" key="1">
    <source>
        <dbReference type="ARBA" id="ARBA00001849"/>
    </source>
</evidence>
<dbReference type="Pfam" id="PF17876">
    <property type="entry name" value="CSD2"/>
    <property type="match status" value="1"/>
</dbReference>
<dbReference type="GO" id="GO:0003723">
    <property type="term" value="F:RNA binding"/>
    <property type="evidence" value="ECO:0007669"/>
    <property type="project" value="UniProtKB-UniRule"/>
</dbReference>
<name>A0A3N0B3E7_9ACTN</name>
<dbReference type="PANTHER" id="PTHR23355:SF9">
    <property type="entry name" value="DIS3-LIKE EXONUCLEASE 2"/>
    <property type="match status" value="1"/>
</dbReference>
<dbReference type="InterPro" id="IPR040476">
    <property type="entry name" value="CSD2"/>
</dbReference>
<evidence type="ECO:0000256" key="3">
    <source>
        <dbReference type="ARBA" id="ARBA00022490"/>
    </source>
</evidence>
<dbReference type="GO" id="GO:0008859">
    <property type="term" value="F:exoribonuclease II activity"/>
    <property type="evidence" value="ECO:0007669"/>
    <property type="project" value="UniProtKB-UniRule"/>
</dbReference>
<accession>A0A3N0B3E7</accession>
<dbReference type="PROSITE" id="PS50126">
    <property type="entry name" value="S1"/>
    <property type="match status" value="1"/>
</dbReference>
<comment type="function">
    <text evidence="8">3'-5' exoribonuclease that releases 5'-nucleoside monophosphates and is involved in maturation of structured RNAs.</text>
</comment>
<dbReference type="InterPro" id="IPR022966">
    <property type="entry name" value="RNase_II/R_CS"/>
</dbReference>
<evidence type="ECO:0000256" key="5">
    <source>
        <dbReference type="ARBA" id="ARBA00022801"/>
    </source>
</evidence>
<dbReference type="EC" id="3.1.13.1" evidence="8"/>
<comment type="caution">
    <text evidence="10">The sequence shown here is derived from an EMBL/GenBank/DDBJ whole genome shotgun (WGS) entry which is preliminary data.</text>
</comment>
<comment type="similarity">
    <text evidence="8">Belongs to the RNR ribonuclease family. RNase R subfamily.</text>
</comment>
<comment type="subcellular location">
    <subcellularLocation>
        <location evidence="2 8">Cytoplasm</location>
    </subcellularLocation>
</comment>
<dbReference type="Pfam" id="PF00773">
    <property type="entry name" value="RNB"/>
    <property type="match status" value="1"/>
</dbReference>
<evidence type="ECO:0000313" key="10">
    <source>
        <dbReference type="EMBL" id="RNL41440.1"/>
    </source>
</evidence>
<evidence type="ECO:0000256" key="6">
    <source>
        <dbReference type="ARBA" id="ARBA00022839"/>
    </source>
</evidence>
<keyword evidence="5 8" id="KW-0378">Hydrolase</keyword>
<evidence type="ECO:0000256" key="2">
    <source>
        <dbReference type="ARBA" id="ARBA00004496"/>
    </source>
</evidence>
<protein>
    <recommendedName>
        <fullName evidence="8">Ribonuclease R</fullName>
        <shortName evidence="8">RNase R</shortName>
        <ecNumber evidence="8">3.1.13.1</ecNumber>
    </recommendedName>
</protein>
<reference evidence="11" key="1">
    <citation type="submission" date="2018-05" db="EMBL/GenBank/DDBJ databases">
        <title>Genome Sequencing of selected type strains of the family Eggerthellaceae.</title>
        <authorList>
            <person name="Danylec N."/>
            <person name="Stoll D.A."/>
            <person name="Doetsch A."/>
            <person name="Huch M."/>
        </authorList>
    </citation>
    <scope>NUCLEOTIDE SEQUENCE [LARGE SCALE GENOMIC DNA]</scope>
    <source>
        <strain evidence="11">DSM 24851</strain>
    </source>
</reference>
<evidence type="ECO:0000256" key="7">
    <source>
        <dbReference type="ARBA" id="ARBA00022884"/>
    </source>
</evidence>
<evidence type="ECO:0000313" key="11">
    <source>
        <dbReference type="Proteomes" id="UP000269591"/>
    </source>
</evidence>
<dbReference type="Pfam" id="PF00575">
    <property type="entry name" value="S1"/>
    <property type="match status" value="1"/>
</dbReference>
<dbReference type="InterPro" id="IPR001900">
    <property type="entry name" value="RNase_II/R"/>
</dbReference>
<dbReference type="OrthoDB" id="5800376at2"/>
<dbReference type="Pfam" id="PF08206">
    <property type="entry name" value="OB_RNB"/>
    <property type="match status" value="1"/>
</dbReference>
<keyword evidence="3 8" id="KW-0963">Cytoplasm</keyword>
<dbReference type="GO" id="GO:0006402">
    <property type="term" value="P:mRNA catabolic process"/>
    <property type="evidence" value="ECO:0007669"/>
    <property type="project" value="TreeGrafter"/>
</dbReference>
<feature type="domain" description="S1 motif" evidence="9">
    <location>
        <begin position="661"/>
        <end position="740"/>
    </location>
</feature>
<keyword evidence="7 8" id="KW-0694">RNA-binding</keyword>
<dbReference type="PROSITE" id="PS01175">
    <property type="entry name" value="RIBONUCLEASE_II"/>
    <property type="match status" value="1"/>
</dbReference>
<dbReference type="NCBIfam" id="TIGR00358">
    <property type="entry name" value="3_prime_RNase"/>
    <property type="match status" value="1"/>
</dbReference>
<dbReference type="Proteomes" id="UP000269591">
    <property type="component" value="Unassembled WGS sequence"/>
</dbReference>
<dbReference type="AlphaFoldDB" id="A0A3N0B3E7"/>
<dbReference type="Gene3D" id="2.40.50.140">
    <property type="entry name" value="Nucleic acid-binding proteins"/>
    <property type="match status" value="2"/>
</dbReference>
<dbReference type="InterPro" id="IPR004476">
    <property type="entry name" value="RNase_II/RNase_R"/>
</dbReference>